<dbReference type="RefSeq" id="WP_073587155.1">
    <property type="nucleotide sequence ID" value="NZ_FRFD01000003.1"/>
</dbReference>
<organism evidence="1 2">
    <name type="scientific">Anaerocolumna xylanovorans DSM 12503</name>
    <dbReference type="NCBI Taxonomy" id="1121345"/>
    <lineage>
        <taxon>Bacteria</taxon>
        <taxon>Bacillati</taxon>
        <taxon>Bacillota</taxon>
        <taxon>Clostridia</taxon>
        <taxon>Lachnospirales</taxon>
        <taxon>Lachnospiraceae</taxon>
        <taxon>Anaerocolumna</taxon>
    </lineage>
</organism>
<keyword evidence="2" id="KW-1185">Reference proteome</keyword>
<dbReference type="AlphaFoldDB" id="A0A1M7XYG9"/>
<accession>A0A1M7XYG9</accession>
<reference evidence="1 2" key="1">
    <citation type="submission" date="2016-12" db="EMBL/GenBank/DDBJ databases">
        <authorList>
            <person name="Song W.-J."/>
            <person name="Kurnit D.M."/>
        </authorList>
    </citation>
    <scope>NUCLEOTIDE SEQUENCE [LARGE SCALE GENOMIC DNA]</scope>
    <source>
        <strain evidence="1 2">DSM 12503</strain>
    </source>
</reference>
<sequence length="286" mass="33151">MKRPILTKANNRTIPAQYHPYSGSPENWLSSGISFDFFINWKTYAVQNEIWVKRLLDKDEMPPKLNIYNYLKDNDGDFLDLYNFASGHGFDLHYMLFDDTQNWGDDDSILFDLHCANGNWINERVDLTNIKSRICELSGGKMRIGEKGLFLSTSNLETTLSKTDYPWPGDVDAIVLHKDNKVPLVMLEYRKHTRESDFESVSNYYINKADKRKYDRLQLLKNAINPQLSLIVVTYPTSVNIHKVLLESIKVEGGKMLIEDSITCQLPNGINQSMEYKKAIYYIIKK</sequence>
<dbReference type="EMBL" id="FRFD01000003">
    <property type="protein sequence ID" value="SHO44027.1"/>
    <property type="molecule type" value="Genomic_DNA"/>
</dbReference>
<evidence type="ECO:0000313" key="1">
    <source>
        <dbReference type="EMBL" id="SHO44027.1"/>
    </source>
</evidence>
<dbReference type="OrthoDB" id="510867at2"/>
<name>A0A1M7XYG9_9FIRM</name>
<proteinExistence type="predicted"/>
<protein>
    <submittedName>
        <fullName evidence="1">Uncharacterized protein</fullName>
    </submittedName>
</protein>
<dbReference type="Proteomes" id="UP000184612">
    <property type="component" value="Unassembled WGS sequence"/>
</dbReference>
<gene>
    <name evidence="1" type="ORF">SAMN02745217_00440</name>
</gene>
<evidence type="ECO:0000313" key="2">
    <source>
        <dbReference type="Proteomes" id="UP000184612"/>
    </source>
</evidence>